<protein>
    <submittedName>
        <fullName evidence="9">Ribonuclease III</fullName>
    </submittedName>
</protein>
<dbReference type="STRING" id="1314800.A0A1B7N193"/>
<feature type="domain" description="RNase III" evidence="8">
    <location>
        <begin position="25"/>
        <end position="149"/>
    </location>
</feature>
<evidence type="ECO:0000256" key="2">
    <source>
        <dbReference type="ARBA" id="ARBA00022759"/>
    </source>
</evidence>
<dbReference type="InParanoid" id="A0A1B7N193"/>
<evidence type="ECO:0000256" key="3">
    <source>
        <dbReference type="ARBA" id="ARBA00022801"/>
    </source>
</evidence>
<dbReference type="PANTHER" id="PTHR11207">
    <property type="entry name" value="RIBONUCLEASE III"/>
    <property type="match status" value="1"/>
</dbReference>
<organism evidence="9 10">
    <name type="scientific">Rhizopogon vinicolor AM-OR11-026</name>
    <dbReference type="NCBI Taxonomy" id="1314800"/>
    <lineage>
        <taxon>Eukaryota</taxon>
        <taxon>Fungi</taxon>
        <taxon>Dikarya</taxon>
        <taxon>Basidiomycota</taxon>
        <taxon>Agaricomycotina</taxon>
        <taxon>Agaricomycetes</taxon>
        <taxon>Agaricomycetidae</taxon>
        <taxon>Boletales</taxon>
        <taxon>Suillineae</taxon>
        <taxon>Rhizopogonaceae</taxon>
        <taxon>Rhizopogon</taxon>
    </lineage>
</organism>
<dbReference type="InterPro" id="IPR036389">
    <property type="entry name" value="RNase_III_sf"/>
</dbReference>
<dbReference type="GO" id="GO:0034475">
    <property type="term" value="P:U4 snRNA 3'-end processing"/>
    <property type="evidence" value="ECO:0007669"/>
    <property type="project" value="TreeGrafter"/>
</dbReference>
<keyword evidence="1" id="KW-0540">Nuclease</keyword>
<keyword evidence="10" id="KW-1185">Reference proteome</keyword>
<proteinExistence type="predicted"/>
<dbReference type="Gene3D" id="3.30.160.20">
    <property type="match status" value="1"/>
</dbReference>
<dbReference type="SUPFAM" id="SSF69065">
    <property type="entry name" value="RNase III domain-like"/>
    <property type="match status" value="1"/>
</dbReference>
<accession>A0A1B7N193</accession>
<dbReference type="PROSITE" id="PS50142">
    <property type="entry name" value="RNASE_3_2"/>
    <property type="match status" value="1"/>
</dbReference>
<evidence type="ECO:0000256" key="4">
    <source>
        <dbReference type="ARBA" id="ARBA00022884"/>
    </source>
</evidence>
<dbReference type="Pfam" id="PF14622">
    <property type="entry name" value="Ribonucleas_3_3"/>
    <property type="match status" value="1"/>
</dbReference>
<dbReference type="PROSITE" id="PS50137">
    <property type="entry name" value="DS_RBD"/>
    <property type="match status" value="1"/>
</dbReference>
<feature type="domain" description="DRBM" evidence="7">
    <location>
        <begin position="211"/>
        <end position="284"/>
    </location>
</feature>
<evidence type="ECO:0000259" key="8">
    <source>
        <dbReference type="PROSITE" id="PS50142"/>
    </source>
</evidence>
<dbReference type="PANTHER" id="PTHR11207:SF0">
    <property type="entry name" value="RIBONUCLEASE 3"/>
    <property type="match status" value="1"/>
</dbReference>
<dbReference type="GO" id="GO:0005654">
    <property type="term" value="C:nucleoplasm"/>
    <property type="evidence" value="ECO:0007669"/>
    <property type="project" value="TreeGrafter"/>
</dbReference>
<name>A0A1B7N193_9AGAM</name>
<evidence type="ECO:0000313" key="9">
    <source>
        <dbReference type="EMBL" id="OAX38581.1"/>
    </source>
</evidence>
<dbReference type="AlphaFoldDB" id="A0A1B7N193"/>
<dbReference type="Pfam" id="PF00035">
    <property type="entry name" value="dsrm"/>
    <property type="match status" value="1"/>
</dbReference>
<dbReference type="GO" id="GO:0006364">
    <property type="term" value="P:rRNA processing"/>
    <property type="evidence" value="ECO:0007669"/>
    <property type="project" value="TreeGrafter"/>
</dbReference>
<evidence type="ECO:0000256" key="1">
    <source>
        <dbReference type="ARBA" id="ARBA00022722"/>
    </source>
</evidence>
<sequence length="286" mass="31389">MLLRSPPSVLHPVFNAANLPPLPAINSESILTQVFTHRSFYGRPNHVFEDLPHDPSPDNEKYEHLGDTVLGLVVTCLLLEMYPHLRVGPSTKIRALIVGNSTLADISRMYGLPARLHLHPAQAITLRASVNIQADVFEAYVGGLYIEQDLAGVQPWLKALFGPYTTEAYKRVREQHRLPPVPPPSHIAPDSMLSSPPPSPPQPRLTATAPTTIGHLALFNQQLQKANRIVEWIYADGTGEGTKTTPIWIVKCEVDGEVYGRGQGGTKKAARNEAAKEGLKKMGIEV</sequence>
<evidence type="ECO:0000256" key="6">
    <source>
        <dbReference type="SAM" id="MobiDB-lite"/>
    </source>
</evidence>
<dbReference type="InterPro" id="IPR014720">
    <property type="entry name" value="dsRBD_dom"/>
</dbReference>
<dbReference type="OrthoDB" id="2392202at2759"/>
<dbReference type="EMBL" id="KV448287">
    <property type="protein sequence ID" value="OAX38581.1"/>
    <property type="molecule type" value="Genomic_DNA"/>
</dbReference>
<evidence type="ECO:0000313" key="10">
    <source>
        <dbReference type="Proteomes" id="UP000092154"/>
    </source>
</evidence>
<dbReference type="FunCoup" id="A0A1B7N193">
    <property type="interactions" value="249"/>
</dbReference>
<dbReference type="SUPFAM" id="SSF54768">
    <property type="entry name" value="dsRNA-binding domain-like"/>
    <property type="match status" value="1"/>
</dbReference>
<evidence type="ECO:0000259" key="7">
    <source>
        <dbReference type="PROSITE" id="PS50137"/>
    </source>
</evidence>
<dbReference type="InterPro" id="IPR000999">
    <property type="entry name" value="RNase_III_dom"/>
</dbReference>
<feature type="region of interest" description="Disordered" evidence="6">
    <location>
        <begin position="177"/>
        <end position="206"/>
    </location>
</feature>
<dbReference type="Proteomes" id="UP000092154">
    <property type="component" value="Unassembled WGS sequence"/>
</dbReference>
<reference evidence="9 10" key="1">
    <citation type="submission" date="2016-06" db="EMBL/GenBank/DDBJ databases">
        <title>Comparative genomics of the ectomycorrhizal sister species Rhizopogon vinicolor and Rhizopogon vesiculosus (Basidiomycota: Boletales) reveals a divergence of the mating type B locus.</title>
        <authorList>
            <consortium name="DOE Joint Genome Institute"/>
            <person name="Mujic A.B."/>
            <person name="Kuo A."/>
            <person name="Tritt A."/>
            <person name="Lipzen A."/>
            <person name="Chen C."/>
            <person name="Johnson J."/>
            <person name="Sharma A."/>
            <person name="Barry K."/>
            <person name="Grigoriev I.V."/>
            <person name="Spatafora J.W."/>
        </authorList>
    </citation>
    <scope>NUCLEOTIDE SEQUENCE [LARGE SCALE GENOMIC DNA]</scope>
    <source>
        <strain evidence="9 10">AM-OR11-026</strain>
    </source>
</reference>
<dbReference type="Gene3D" id="1.10.1520.10">
    <property type="entry name" value="Ribonuclease III domain"/>
    <property type="match status" value="1"/>
</dbReference>
<dbReference type="GO" id="GO:0006369">
    <property type="term" value="P:termination of RNA polymerase II transcription"/>
    <property type="evidence" value="ECO:0007669"/>
    <property type="project" value="TreeGrafter"/>
</dbReference>
<keyword evidence="3" id="KW-0378">Hydrolase</keyword>
<gene>
    <name evidence="9" type="ORF">K503DRAFT_691309</name>
</gene>
<dbReference type="GO" id="GO:0004525">
    <property type="term" value="F:ribonuclease III activity"/>
    <property type="evidence" value="ECO:0007669"/>
    <property type="project" value="InterPro"/>
</dbReference>
<dbReference type="CDD" id="cd00593">
    <property type="entry name" value="RIBOc"/>
    <property type="match status" value="1"/>
</dbReference>
<dbReference type="SMART" id="SM00535">
    <property type="entry name" value="RIBOc"/>
    <property type="match status" value="1"/>
</dbReference>
<dbReference type="GO" id="GO:0003723">
    <property type="term" value="F:RNA binding"/>
    <property type="evidence" value="ECO:0007669"/>
    <property type="project" value="UniProtKB-UniRule"/>
</dbReference>
<keyword evidence="4 5" id="KW-0694">RNA-binding</keyword>
<evidence type="ECO:0000256" key="5">
    <source>
        <dbReference type="PROSITE-ProRule" id="PRU00266"/>
    </source>
</evidence>
<keyword evidence="2" id="KW-0255">Endonuclease</keyword>